<evidence type="ECO:0000313" key="10">
    <source>
        <dbReference type="Ensembl" id="ENSPKIP00000002535.1"/>
    </source>
</evidence>
<dbReference type="Pfam" id="PF00622">
    <property type="entry name" value="SPRY"/>
    <property type="match status" value="1"/>
</dbReference>
<keyword evidence="1" id="KW-0479">Metal-binding</keyword>
<dbReference type="SUPFAM" id="SSF57850">
    <property type="entry name" value="RING/U-box"/>
    <property type="match status" value="1"/>
</dbReference>
<reference evidence="10" key="1">
    <citation type="submission" date="2025-08" db="UniProtKB">
        <authorList>
            <consortium name="Ensembl"/>
        </authorList>
    </citation>
    <scope>IDENTIFICATION</scope>
</reference>
<dbReference type="CDD" id="cd16594">
    <property type="entry name" value="RING-HC_TRIM7-like_C-IV"/>
    <property type="match status" value="1"/>
</dbReference>
<dbReference type="SUPFAM" id="SSF49899">
    <property type="entry name" value="Concanavalin A-like lectins/glucanases"/>
    <property type="match status" value="1"/>
</dbReference>
<keyword evidence="11" id="KW-1185">Reference proteome</keyword>
<keyword evidence="3" id="KW-0862">Zinc</keyword>
<organism evidence="10 11">
    <name type="scientific">Paramormyrops kingsleyae</name>
    <dbReference type="NCBI Taxonomy" id="1676925"/>
    <lineage>
        <taxon>Eukaryota</taxon>
        <taxon>Metazoa</taxon>
        <taxon>Chordata</taxon>
        <taxon>Craniata</taxon>
        <taxon>Vertebrata</taxon>
        <taxon>Euteleostomi</taxon>
        <taxon>Actinopterygii</taxon>
        <taxon>Neopterygii</taxon>
        <taxon>Teleostei</taxon>
        <taxon>Osteoglossocephala</taxon>
        <taxon>Osteoglossomorpha</taxon>
        <taxon>Osteoglossiformes</taxon>
        <taxon>Mormyridae</taxon>
        <taxon>Paramormyrops</taxon>
    </lineage>
</organism>
<sequence>MASEVRALEELHGELTCSVCLDLFREPVILECGHHFCRVCITQCWDAKPEESPTCPQCRKTCTSNLRPNSLLCNVVESVRRAKAMDTRPREQSVRQRDVVHKPPGAASGSDRGREYCQEHEEKLKLFCEDDQVAICLVCGMSRDHRMHHVIPINEAFENYKDQLTLALRRVRLQKEQAVRFQAQTNQIIVTVKEQTAALEDQMAEEFRQLREFLDREEEEVKGRLRREKERRTRRLAESVAHAAGQLSSLQAAEEQLRRKLQQEENPALLRGMRDFILRSEPVFHPPEELSADLQPGEFVGPLQYRVWRKMRSILHPDLKVVTLDPDTAYPHLMVSACRTHVSAGDIQPNLPDNPERFTRYNIVLGSEGFVSGRHYWEVEVGEKTAWGLGVAVESVNRKEEINLCPEDGFWTLVLRNGDEYEACTSMENLLRLPRKPQRVGIYLDYPRGLVSFYDAGDMSHIFTFTDTFKEKVYPYFNPWPIINGRNREPLIVVTLPP</sequence>
<dbReference type="InterPro" id="IPR013320">
    <property type="entry name" value="ConA-like_dom_sf"/>
</dbReference>
<dbReference type="SMART" id="SM00449">
    <property type="entry name" value="SPRY"/>
    <property type="match status" value="1"/>
</dbReference>
<feature type="compositionally biased region" description="Basic and acidic residues" evidence="6">
    <location>
        <begin position="84"/>
        <end position="101"/>
    </location>
</feature>
<feature type="domain" description="B30.2/SPRY" evidence="9">
    <location>
        <begin position="301"/>
        <end position="498"/>
    </location>
</feature>
<dbReference type="SMART" id="SM00589">
    <property type="entry name" value="PRY"/>
    <property type="match status" value="1"/>
</dbReference>
<accession>A0A3B3QA85</accession>
<dbReference type="Pfam" id="PF13765">
    <property type="entry name" value="PRY"/>
    <property type="match status" value="1"/>
</dbReference>
<dbReference type="InterPro" id="IPR017907">
    <property type="entry name" value="Znf_RING_CS"/>
</dbReference>
<keyword evidence="5" id="KW-0175">Coiled coil</keyword>
<dbReference type="Proteomes" id="UP000261540">
    <property type="component" value="Unplaced"/>
</dbReference>
<dbReference type="CDD" id="cd13733">
    <property type="entry name" value="SPRY_PRY_C-I_1"/>
    <property type="match status" value="1"/>
</dbReference>
<dbReference type="SMART" id="SM00184">
    <property type="entry name" value="RING"/>
    <property type="match status" value="1"/>
</dbReference>
<dbReference type="GO" id="GO:0008270">
    <property type="term" value="F:zinc ion binding"/>
    <property type="evidence" value="ECO:0007669"/>
    <property type="project" value="UniProtKB-KW"/>
</dbReference>
<dbReference type="SMART" id="SM00336">
    <property type="entry name" value="BBOX"/>
    <property type="match status" value="1"/>
</dbReference>
<dbReference type="Ensembl" id="ENSPKIT00000026480.1">
    <property type="protein sequence ID" value="ENSPKIP00000002535.1"/>
    <property type="gene ID" value="ENSPKIG00000020392.1"/>
</dbReference>
<proteinExistence type="predicted"/>
<keyword evidence="2 4" id="KW-0863">Zinc-finger</keyword>
<dbReference type="InterPro" id="IPR050143">
    <property type="entry name" value="TRIM/RBCC"/>
</dbReference>
<dbReference type="Gene3D" id="3.30.160.60">
    <property type="entry name" value="Classic Zinc Finger"/>
    <property type="match status" value="1"/>
</dbReference>
<dbReference type="InterPro" id="IPR043136">
    <property type="entry name" value="B30.2/SPRY_sf"/>
</dbReference>
<evidence type="ECO:0000256" key="1">
    <source>
        <dbReference type="ARBA" id="ARBA00022723"/>
    </source>
</evidence>
<name>A0A3B3QA85_9TELE</name>
<protein>
    <submittedName>
        <fullName evidence="10">E3 ubiquitin-protein ligase TRIM39-like</fullName>
    </submittedName>
</protein>
<dbReference type="AlphaFoldDB" id="A0A3B3QA85"/>
<dbReference type="PROSITE" id="PS50188">
    <property type="entry name" value="B302_SPRY"/>
    <property type="match status" value="1"/>
</dbReference>
<feature type="region of interest" description="Disordered" evidence="6">
    <location>
        <begin position="84"/>
        <end position="113"/>
    </location>
</feature>
<dbReference type="PROSITE" id="PS50089">
    <property type="entry name" value="ZF_RING_2"/>
    <property type="match status" value="1"/>
</dbReference>
<evidence type="ECO:0000313" key="11">
    <source>
        <dbReference type="Proteomes" id="UP000261540"/>
    </source>
</evidence>
<dbReference type="Pfam" id="PF00643">
    <property type="entry name" value="zf-B_box"/>
    <property type="match status" value="1"/>
</dbReference>
<reference evidence="10" key="2">
    <citation type="submission" date="2025-09" db="UniProtKB">
        <authorList>
            <consortium name="Ensembl"/>
        </authorList>
    </citation>
    <scope>IDENTIFICATION</scope>
</reference>
<dbReference type="Gene3D" id="2.60.120.920">
    <property type="match status" value="1"/>
</dbReference>
<feature type="domain" description="RING-type" evidence="7">
    <location>
        <begin position="17"/>
        <end position="59"/>
    </location>
</feature>
<dbReference type="FunFam" id="2.60.120.920:FF:000004">
    <property type="entry name" value="Butyrophilin subfamily 1 member A1"/>
    <property type="match status" value="1"/>
</dbReference>
<dbReference type="InterPro" id="IPR003879">
    <property type="entry name" value="Butyrophylin_SPRY"/>
</dbReference>
<dbReference type="PRINTS" id="PR01407">
    <property type="entry name" value="BUTYPHLNCDUF"/>
</dbReference>
<evidence type="ECO:0000259" key="9">
    <source>
        <dbReference type="PROSITE" id="PS50188"/>
    </source>
</evidence>
<dbReference type="InterPro" id="IPR001870">
    <property type="entry name" value="B30.2/SPRY"/>
</dbReference>
<dbReference type="InterPro" id="IPR000315">
    <property type="entry name" value="Znf_B-box"/>
</dbReference>
<dbReference type="InterPro" id="IPR013083">
    <property type="entry name" value="Znf_RING/FYVE/PHD"/>
</dbReference>
<feature type="domain" description="B box-type" evidence="8">
    <location>
        <begin position="112"/>
        <end position="153"/>
    </location>
</feature>
<evidence type="ECO:0000259" key="8">
    <source>
        <dbReference type="PROSITE" id="PS50119"/>
    </source>
</evidence>
<evidence type="ECO:0000256" key="3">
    <source>
        <dbReference type="ARBA" id="ARBA00022833"/>
    </source>
</evidence>
<evidence type="ECO:0000256" key="4">
    <source>
        <dbReference type="PROSITE-ProRule" id="PRU00024"/>
    </source>
</evidence>
<evidence type="ECO:0000256" key="5">
    <source>
        <dbReference type="SAM" id="Coils"/>
    </source>
</evidence>
<evidence type="ECO:0000256" key="6">
    <source>
        <dbReference type="SAM" id="MobiDB-lite"/>
    </source>
</evidence>
<dbReference type="STRING" id="1676925.ENSPKIP00000002535"/>
<dbReference type="GeneTree" id="ENSGT00940000164374"/>
<dbReference type="PANTHER" id="PTHR24103">
    <property type="entry name" value="E3 UBIQUITIN-PROTEIN LIGASE TRIM"/>
    <property type="match status" value="1"/>
</dbReference>
<dbReference type="PROSITE" id="PS50119">
    <property type="entry name" value="ZF_BBOX"/>
    <property type="match status" value="1"/>
</dbReference>
<evidence type="ECO:0000256" key="2">
    <source>
        <dbReference type="ARBA" id="ARBA00022771"/>
    </source>
</evidence>
<feature type="coiled-coil region" evidence="5">
    <location>
        <begin position="200"/>
        <end position="231"/>
    </location>
</feature>
<dbReference type="PROSITE" id="PS00518">
    <property type="entry name" value="ZF_RING_1"/>
    <property type="match status" value="1"/>
</dbReference>
<dbReference type="Gene3D" id="3.30.40.10">
    <property type="entry name" value="Zinc/RING finger domain, C3HC4 (zinc finger)"/>
    <property type="match status" value="1"/>
</dbReference>
<dbReference type="Pfam" id="PF15227">
    <property type="entry name" value="zf-C3HC4_4"/>
    <property type="match status" value="1"/>
</dbReference>
<dbReference type="OrthoDB" id="128536at2759"/>
<dbReference type="InterPro" id="IPR003877">
    <property type="entry name" value="SPRY_dom"/>
</dbReference>
<dbReference type="InterPro" id="IPR006574">
    <property type="entry name" value="PRY"/>
</dbReference>
<dbReference type="SUPFAM" id="SSF57845">
    <property type="entry name" value="B-box zinc-binding domain"/>
    <property type="match status" value="1"/>
</dbReference>
<evidence type="ECO:0000259" key="7">
    <source>
        <dbReference type="PROSITE" id="PS50089"/>
    </source>
</evidence>
<dbReference type="InterPro" id="IPR001841">
    <property type="entry name" value="Znf_RING"/>
</dbReference>